<protein>
    <submittedName>
        <fullName evidence="1">Uncharacterized protein</fullName>
    </submittedName>
</protein>
<proteinExistence type="predicted"/>
<accession>A0A5B7EJ15</accession>
<organism evidence="1 2">
    <name type="scientific">Portunus trituberculatus</name>
    <name type="common">Swimming crab</name>
    <name type="synonym">Neptunus trituberculatus</name>
    <dbReference type="NCBI Taxonomy" id="210409"/>
    <lineage>
        <taxon>Eukaryota</taxon>
        <taxon>Metazoa</taxon>
        <taxon>Ecdysozoa</taxon>
        <taxon>Arthropoda</taxon>
        <taxon>Crustacea</taxon>
        <taxon>Multicrustacea</taxon>
        <taxon>Malacostraca</taxon>
        <taxon>Eumalacostraca</taxon>
        <taxon>Eucarida</taxon>
        <taxon>Decapoda</taxon>
        <taxon>Pleocyemata</taxon>
        <taxon>Brachyura</taxon>
        <taxon>Eubrachyura</taxon>
        <taxon>Portunoidea</taxon>
        <taxon>Portunidae</taxon>
        <taxon>Portuninae</taxon>
        <taxon>Portunus</taxon>
    </lineage>
</organism>
<dbReference type="AlphaFoldDB" id="A0A5B7EJ15"/>
<keyword evidence="2" id="KW-1185">Reference proteome</keyword>
<dbReference type="Proteomes" id="UP000324222">
    <property type="component" value="Unassembled WGS sequence"/>
</dbReference>
<name>A0A5B7EJ15_PORTR</name>
<evidence type="ECO:0000313" key="2">
    <source>
        <dbReference type="Proteomes" id="UP000324222"/>
    </source>
</evidence>
<sequence>MQNKHQESQKHGGNKLEVQKTWFRTDAMEAVWAQAKTLNEMEGHQEGIYNISSDHAGFCDSHVPPLILQALGFDVLH</sequence>
<dbReference type="EMBL" id="VSRR010002792">
    <property type="protein sequence ID" value="MPC33257.1"/>
    <property type="molecule type" value="Genomic_DNA"/>
</dbReference>
<reference evidence="1 2" key="1">
    <citation type="submission" date="2019-05" db="EMBL/GenBank/DDBJ databases">
        <title>Another draft genome of Portunus trituberculatus and its Hox gene families provides insights of decapod evolution.</title>
        <authorList>
            <person name="Jeong J.-H."/>
            <person name="Song I."/>
            <person name="Kim S."/>
            <person name="Choi T."/>
            <person name="Kim D."/>
            <person name="Ryu S."/>
            <person name="Kim W."/>
        </authorList>
    </citation>
    <scope>NUCLEOTIDE SEQUENCE [LARGE SCALE GENOMIC DNA]</scope>
    <source>
        <tissue evidence="1">Muscle</tissue>
    </source>
</reference>
<evidence type="ECO:0000313" key="1">
    <source>
        <dbReference type="EMBL" id="MPC33257.1"/>
    </source>
</evidence>
<comment type="caution">
    <text evidence="1">The sequence shown here is derived from an EMBL/GenBank/DDBJ whole genome shotgun (WGS) entry which is preliminary data.</text>
</comment>
<gene>
    <name evidence="1" type="ORF">E2C01_026601</name>
</gene>